<name>A0ABC8KT80_ERUVS</name>
<reference evidence="6 7" key="1">
    <citation type="submission" date="2022-03" db="EMBL/GenBank/DDBJ databases">
        <authorList>
            <person name="Macdonald S."/>
            <person name="Ahmed S."/>
            <person name="Newling K."/>
        </authorList>
    </citation>
    <scope>NUCLEOTIDE SEQUENCE [LARGE SCALE GENOMIC DNA]</scope>
</reference>
<evidence type="ECO:0000256" key="3">
    <source>
        <dbReference type="ARBA" id="ARBA00047558"/>
    </source>
</evidence>
<gene>
    <name evidence="6" type="ORF">ERUC_LOCUS26955</name>
</gene>
<dbReference type="PROSITE" id="PS50011">
    <property type="entry name" value="PROTEIN_KINASE_DOM"/>
    <property type="match status" value="2"/>
</dbReference>
<dbReference type="Proteomes" id="UP001642260">
    <property type="component" value="Unassembled WGS sequence"/>
</dbReference>
<dbReference type="Gene3D" id="1.10.510.10">
    <property type="entry name" value="Transferase(Phosphotransferase) domain 1"/>
    <property type="match status" value="2"/>
</dbReference>
<keyword evidence="2" id="KW-0067">ATP-binding</keyword>
<feature type="domain" description="Protein kinase" evidence="5">
    <location>
        <begin position="262"/>
        <end position="506"/>
    </location>
</feature>
<accession>A0ABC8KT80</accession>
<dbReference type="AlphaFoldDB" id="A0ABC8KT80"/>
<evidence type="ECO:0000256" key="2">
    <source>
        <dbReference type="ARBA" id="ARBA00022840"/>
    </source>
</evidence>
<dbReference type="InterPro" id="IPR011009">
    <property type="entry name" value="Kinase-like_dom_sf"/>
</dbReference>
<dbReference type="InterPro" id="IPR000719">
    <property type="entry name" value="Prot_kinase_dom"/>
</dbReference>
<evidence type="ECO:0000313" key="6">
    <source>
        <dbReference type="EMBL" id="CAH8361199.1"/>
    </source>
</evidence>
<comment type="caution">
    <text evidence="6">The sequence shown here is derived from an EMBL/GenBank/DDBJ whole genome shotgun (WGS) entry which is preliminary data.</text>
</comment>
<organism evidence="6 7">
    <name type="scientific">Eruca vesicaria subsp. sativa</name>
    <name type="common">Garden rocket</name>
    <name type="synonym">Eruca sativa</name>
    <dbReference type="NCBI Taxonomy" id="29727"/>
    <lineage>
        <taxon>Eukaryota</taxon>
        <taxon>Viridiplantae</taxon>
        <taxon>Streptophyta</taxon>
        <taxon>Embryophyta</taxon>
        <taxon>Tracheophyta</taxon>
        <taxon>Spermatophyta</taxon>
        <taxon>Magnoliopsida</taxon>
        <taxon>eudicotyledons</taxon>
        <taxon>Gunneridae</taxon>
        <taxon>Pentapetalae</taxon>
        <taxon>rosids</taxon>
        <taxon>malvids</taxon>
        <taxon>Brassicales</taxon>
        <taxon>Brassicaceae</taxon>
        <taxon>Brassiceae</taxon>
        <taxon>Eruca</taxon>
    </lineage>
</organism>
<evidence type="ECO:0000256" key="4">
    <source>
        <dbReference type="ARBA" id="ARBA00047951"/>
    </source>
</evidence>
<feature type="domain" description="Protein kinase" evidence="5">
    <location>
        <begin position="1"/>
        <end position="269"/>
    </location>
</feature>
<dbReference type="InterPro" id="IPR008271">
    <property type="entry name" value="Ser/Thr_kinase_AS"/>
</dbReference>
<comment type="catalytic activity">
    <reaction evidence="3">
        <text>L-seryl-[protein] + ATP = O-phospho-L-seryl-[protein] + ADP + H(+)</text>
        <dbReference type="Rhea" id="RHEA:17989"/>
        <dbReference type="Rhea" id="RHEA-COMP:9863"/>
        <dbReference type="Rhea" id="RHEA-COMP:11604"/>
        <dbReference type="ChEBI" id="CHEBI:15378"/>
        <dbReference type="ChEBI" id="CHEBI:29999"/>
        <dbReference type="ChEBI" id="CHEBI:30616"/>
        <dbReference type="ChEBI" id="CHEBI:83421"/>
        <dbReference type="ChEBI" id="CHEBI:456216"/>
    </reaction>
</comment>
<dbReference type="InterPro" id="IPR045274">
    <property type="entry name" value="WAK-like"/>
</dbReference>
<evidence type="ECO:0000313" key="7">
    <source>
        <dbReference type="Proteomes" id="UP001642260"/>
    </source>
</evidence>
<keyword evidence="1" id="KW-0547">Nucleotide-binding</keyword>
<evidence type="ECO:0000256" key="1">
    <source>
        <dbReference type="ARBA" id="ARBA00022741"/>
    </source>
</evidence>
<sequence>MFPRKWKRVSKGTHSRLSYLIKRFTSRVVDDEENAYNDIVLSARVSNHSGFLKLIGSCLEFPHPVLLFEDLEYRPLNHLGSLGHEVEPVLPWNVRLKIAKEVAVAITYLHTAFPRIIIHRDIKPTNVFLDKNGTAKLSDFSLAVALPEGKTWKLERVFGTFVYIDPIYQLTSIVTKYVDVFSFGIFMLVLLLGRLPLMAGSHGYMDNGTSILDHVKGLRERGEHVEFGGDLNNMRPIEMKMLLDLALECCKERKKDRPKMIVVAKQIKLIERYSIVLSARVSKYIGFPKLTVCSLEDLEYRALNIRGSLGSEDAPVLPWSARLKIAKEVATAITYLHTAYPRIIIHRDIKATNVSLDKNGRAKLTNFSLTISLPEGKTWIEDSVTGTPGYLDPLYYLTEIVSEYTDVYSFGIFMLVLLLGRQPLLAGSDGYVEIGSHILDYVKHLRERGEHVEFGGDSTDMRPIEMKMLLDLALECCKVRKEDGPKMIVVEKEIKLIERYSIVKNL</sequence>
<protein>
    <recommendedName>
        <fullName evidence="5">Protein kinase domain-containing protein</fullName>
    </recommendedName>
</protein>
<dbReference type="PANTHER" id="PTHR27005">
    <property type="entry name" value="WALL-ASSOCIATED RECEPTOR KINASE-LIKE 21"/>
    <property type="match status" value="1"/>
</dbReference>
<dbReference type="SUPFAM" id="SSF56112">
    <property type="entry name" value="Protein kinase-like (PK-like)"/>
    <property type="match status" value="2"/>
</dbReference>
<dbReference type="GO" id="GO:0005524">
    <property type="term" value="F:ATP binding"/>
    <property type="evidence" value="ECO:0007669"/>
    <property type="project" value="UniProtKB-KW"/>
</dbReference>
<dbReference type="PANTHER" id="PTHR27005:SF507">
    <property type="entry name" value="SERINE_THREONINE-PROTEIN KINASE ZRK1"/>
    <property type="match status" value="1"/>
</dbReference>
<dbReference type="SMART" id="SM00220">
    <property type="entry name" value="S_TKc"/>
    <property type="match status" value="1"/>
</dbReference>
<evidence type="ECO:0000259" key="5">
    <source>
        <dbReference type="PROSITE" id="PS50011"/>
    </source>
</evidence>
<dbReference type="Pfam" id="PF00069">
    <property type="entry name" value="Pkinase"/>
    <property type="match status" value="2"/>
</dbReference>
<keyword evidence="7" id="KW-1185">Reference proteome</keyword>
<dbReference type="EMBL" id="CAKOAT010299711">
    <property type="protein sequence ID" value="CAH8361199.1"/>
    <property type="molecule type" value="Genomic_DNA"/>
</dbReference>
<comment type="catalytic activity">
    <reaction evidence="4">
        <text>L-threonyl-[protein] + ATP = O-phospho-L-threonyl-[protein] + ADP + H(+)</text>
        <dbReference type="Rhea" id="RHEA:46608"/>
        <dbReference type="Rhea" id="RHEA-COMP:11060"/>
        <dbReference type="Rhea" id="RHEA-COMP:11605"/>
        <dbReference type="ChEBI" id="CHEBI:15378"/>
        <dbReference type="ChEBI" id="CHEBI:30013"/>
        <dbReference type="ChEBI" id="CHEBI:30616"/>
        <dbReference type="ChEBI" id="CHEBI:61977"/>
        <dbReference type="ChEBI" id="CHEBI:456216"/>
    </reaction>
</comment>
<dbReference type="PROSITE" id="PS00108">
    <property type="entry name" value="PROTEIN_KINASE_ST"/>
    <property type="match status" value="1"/>
</dbReference>
<proteinExistence type="predicted"/>